<keyword evidence="13" id="KW-1185">Reference proteome</keyword>
<dbReference type="PANTHER" id="PTHR47959">
    <property type="entry name" value="ATP-DEPENDENT RNA HELICASE RHLE-RELATED"/>
    <property type="match status" value="1"/>
</dbReference>
<evidence type="ECO:0000256" key="2">
    <source>
        <dbReference type="ARBA" id="ARBA00022801"/>
    </source>
</evidence>
<dbReference type="GO" id="GO:0004386">
    <property type="term" value="F:helicase activity"/>
    <property type="evidence" value="ECO:0007669"/>
    <property type="project" value="UniProtKB-KW"/>
</dbReference>
<feature type="compositionally biased region" description="Basic and acidic residues" evidence="8">
    <location>
        <begin position="561"/>
        <end position="580"/>
    </location>
</feature>
<organism evidence="12 13">
    <name type="scientific">Uliginosibacterium sediminicola</name>
    <dbReference type="NCBI Taxonomy" id="2024550"/>
    <lineage>
        <taxon>Bacteria</taxon>
        <taxon>Pseudomonadati</taxon>
        <taxon>Pseudomonadota</taxon>
        <taxon>Betaproteobacteria</taxon>
        <taxon>Rhodocyclales</taxon>
        <taxon>Zoogloeaceae</taxon>
        <taxon>Uliginosibacterium</taxon>
    </lineage>
</organism>
<evidence type="ECO:0000256" key="7">
    <source>
        <dbReference type="RuleBase" id="RU000492"/>
    </source>
</evidence>
<keyword evidence="3 7" id="KW-0347">Helicase</keyword>
<feature type="domain" description="Helicase C-terminal" evidence="10">
    <location>
        <begin position="258"/>
        <end position="410"/>
    </location>
</feature>
<feature type="short sequence motif" description="Q motif" evidence="6">
    <location>
        <begin position="22"/>
        <end position="50"/>
    </location>
</feature>
<evidence type="ECO:0000259" key="9">
    <source>
        <dbReference type="PROSITE" id="PS51192"/>
    </source>
</evidence>
<dbReference type="CDD" id="cd00268">
    <property type="entry name" value="DEADc"/>
    <property type="match status" value="1"/>
</dbReference>
<keyword evidence="2 7" id="KW-0378">Hydrolase</keyword>
<dbReference type="PANTHER" id="PTHR47959:SF17">
    <property type="entry name" value="ATP-DEPENDENT RNA HELICASE DEAD BOX FAMILY"/>
    <property type="match status" value="1"/>
</dbReference>
<dbReference type="SMART" id="SM00490">
    <property type="entry name" value="HELICc"/>
    <property type="match status" value="1"/>
</dbReference>
<keyword evidence="1 7" id="KW-0547">Nucleotide-binding</keyword>
<dbReference type="RefSeq" id="WP_345919296.1">
    <property type="nucleotide sequence ID" value="NZ_JBDIVE010000003.1"/>
</dbReference>
<evidence type="ECO:0000256" key="3">
    <source>
        <dbReference type="ARBA" id="ARBA00022806"/>
    </source>
</evidence>
<evidence type="ECO:0000313" key="13">
    <source>
        <dbReference type="Proteomes" id="UP001410394"/>
    </source>
</evidence>
<accession>A0ABU9YXW4</accession>
<evidence type="ECO:0000256" key="1">
    <source>
        <dbReference type="ARBA" id="ARBA00022741"/>
    </source>
</evidence>
<dbReference type="SMART" id="SM00487">
    <property type="entry name" value="DEXDc"/>
    <property type="match status" value="1"/>
</dbReference>
<dbReference type="Pfam" id="PF00270">
    <property type="entry name" value="DEAD"/>
    <property type="match status" value="1"/>
</dbReference>
<dbReference type="InterPro" id="IPR001650">
    <property type="entry name" value="Helicase_C-like"/>
</dbReference>
<proteinExistence type="inferred from homology"/>
<feature type="compositionally biased region" description="Basic and acidic residues" evidence="8">
    <location>
        <begin position="502"/>
        <end position="523"/>
    </location>
</feature>
<evidence type="ECO:0000259" key="10">
    <source>
        <dbReference type="PROSITE" id="PS51194"/>
    </source>
</evidence>
<dbReference type="InterPro" id="IPR014001">
    <property type="entry name" value="Helicase_ATP-bd"/>
</dbReference>
<dbReference type="InterPro" id="IPR050079">
    <property type="entry name" value="DEAD_box_RNA_helicase"/>
</dbReference>
<feature type="compositionally biased region" description="Basic and acidic residues" evidence="8">
    <location>
        <begin position="403"/>
        <end position="418"/>
    </location>
</feature>
<name>A0ABU9YXW4_9RHOO</name>
<feature type="domain" description="DEAD-box RNA helicase Q" evidence="11">
    <location>
        <begin position="22"/>
        <end position="50"/>
    </location>
</feature>
<sequence>MNDVVNNTENTSPELAAPAVENGFAAFGLAQPLLRAIESLGFTQPTPVQRESIPAAMKGGDWMVSAQTGSGKTAAFLLPTINILLSEANTKLNTFLGPRILVLCPTRELAAQVAADAINIVRHARGVRIATVVGGMPFGKQIAALKGASVVIATPGRLLDLANRRQIRLDHVASLIVDEADRMLDLGFSEDLEAIHKLCEARSQTLMFSATFAPRIMQLAARLMNEPGRLELASAGDKHADIAQTLHWVDGFSHKRKLLDHWLRDTTIDQAIVFTSTQADADTLAGELEAEGHSAAALHGAMPQAVRNRRLKSLRDGRIRVLVATDVAARGIDVPTISHVINFGLPMKAEDYVHRIGRTGRAGRSGVAVTLAEYRDRPKVMAIERYTQQRFNPSVIAGLEPQPPKRREPRDGAPRRSFGDAPRSFGDAPRRDFADRPRRDFGDAPRRPFNDSQAPRRFEDRAPRSFDDAAPRSFGDAPRRPFNPDAPRRSFGDAPARSFSDAPRREFSDRPRRDFGDAPRRSFSDAPRPAGDSRPVDSRPRFNAGSADSRPAARPAADSRPAPRRDGERSNFSRSRRDER</sequence>
<gene>
    <name evidence="12" type="ORF">ABDB84_08565</name>
</gene>
<evidence type="ECO:0000256" key="8">
    <source>
        <dbReference type="SAM" id="MobiDB-lite"/>
    </source>
</evidence>
<feature type="domain" description="Helicase ATP-binding" evidence="9">
    <location>
        <begin position="53"/>
        <end position="230"/>
    </location>
</feature>
<dbReference type="SUPFAM" id="SSF52540">
    <property type="entry name" value="P-loop containing nucleoside triphosphate hydrolases"/>
    <property type="match status" value="1"/>
</dbReference>
<dbReference type="InterPro" id="IPR011545">
    <property type="entry name" value="DEAD/DEAH_box_helicase_dom"/>
</dbReference>
<dbReference type="PROSITE" id="PS51195">
    <property type="entry name" value="Q_MOTIF"/>
    <property type="match status" value="1"/>
</dbReference>
<dbReference type="CDD" id="cd18787">
    <property type="entry name" value="SF2_C_DEAD"/>
    <property type="match status" value="1"/>
</dbReference>
<dbReference type="InterPro" id="IPR014014">
    <property type="entry name" value="RNA_helicase_DEAD_Q_motif"/>
</dbReference>
<dbReference type="PROSITE" id="PS00039">
    <property type="entry name" value="DEAD_ATP_HELICASE"/>
    <property type="match status" value="1"/>
</dbReference>
<dbReference type="InterPro" id="IPR000629">
    <property type="entry name" value="RNA-helicase_DEAD-box_CS"/>
</dbReference>
<evidence type="ECO:0000256" key="5">
    <source>
        <dbReference type="ARBA" id="ARBA00038437"/>
    </source>
</evidence>
<dbReference type="Proteomes" id="UP001410394">
    <property type="component" value="Unassembled WGS sequence"/>
</dbReference>
<evidence type="ECO:0000256" key="6">
    <source>
        <dbReference type="PROSITE-ProRule" id="PRU00552"/>
    </source>
</evidence>
<evidence type="ECO:0000313" key="12">
    <source>
        <dbReference type="EMBL" id="MEN3068530.1"/>
    </source>
</evidence>
<dbReference type="PROSITE" id="PS51194">
    <property type="entry name" value="HELICASE_CTER"/>
    <property type="match status" value="1"/>
</dbReference>
<dbReference type="EMBL" id="JBDIVE010000003">
    <property type="protein sequence ID" value="MEN3068530.1"/>
    <property type="molecule type" value="Genomic_DNA"/>
</dbReference>
<protein>
    <submittedName>
        <fullName evidence="12">DEAD/DEAH box helicase</fullName>
    </submittedName>
</protein>
<dbReference type="InterPro" id="IPR044742">
    <property type="entry name" value="DEAD/DEAH_RhlB"/>
</dbReference>
<feature type="region of interest" description="Disordered" evidence="8">
    <location>
        <begin position="393"/>
        <end position="580"/>
    </location>
</feature>
<feature type="compositionally biased region" description="Low complexity" evidence="8">
    <location>
        <begin position="546"/>
        <end position="560"/>
    </location>
</feature>
<dbReference type="InterPro" id="IPR027417">
    <property type="entry name" value="P-loop_NTPase"/>
</dbReference>
<evidence type="ECO:0000256" key="4">
    <source>
        <dbReference type="ARBA" id="ARBA00022840"/>
    </source>
</evidence>
<dbReference type="Pfam" id="PF00271">
    <property type="entry name" value="Helicase_C"/>
    <property type="match status" value="1"/>
</dbReference>
<comment type="similarity">
    <text evidence="5 7">Belongs to the DEAD box helicase family.</text>
</comment>
<feature type="compositionally biased region" description="Basic and acidic residues" evidence="8">
    <location>
        <begin position="428"/>
        <end position="470"/>
    </location>
</feature>
<evidence type="ECO:0000259" key="11">
    <source>
        <dbReference type="PROSITE" id="PS51195"/>
    </source>
</evidence>
<reference evidence="12 13" key="1">
    <citation type="journal article" date="2018" name="Int. J. Syst. Evol. Microbiol.">
        <title>Uliginosibacterium sediminicola sp. nov., isolated from freshwater sediment.</title>
        <authorList>
            <person name="Hwang W.M."/>
            <person name="Kim S.M."/>
            <person name="Kang K."/>
            <person name="Ahn T.Y."/>
        </authorList>
    </citation>
    <scope>NUCLEOTIDE SEQUENCE [LARGE SCALE GENOMIC DNA]</scope>
    <source>
        <strain evidence="12 13">M1-21</strain>
    </source>
</reference>
<dbReference type="Gene3D" id="3.40.50.300">
    <property type="entry name" value="P-loop containing nucleotide triphosphate hydrolases"/>
    <property type="match status" value="2"/>
</dbReference>
<comment type="caution">
    <text evidence="12">The sequence shown here is derived from an EMBL/GenBank/DDBJ whole genome shotgun (WGS) entry which is preliminary data.</text>
</comment>
<keyword evidence="4 7" id="KW-0067">ATP-binding</keyword>
<dbReference type="PROSITE" id="PS51192">
    <property type="entry name" value="HELICASE_ATP_BIND_1"/>
    <property type="match status" value="1"/>
</dbReference>